<dbReference type="OrthoDB" id="5430620at2759"/>
<evidence type="ECO:0000313" key="2">
    <source>
        <dbReference type="Proteomes" id="UP000250140"/>
    </source>
</evidence>
<dbReference type="Proteomes" id="UP000250140">
    <property type="component" value="Unassembled WGS sequence"/>
</dbReference>
<evidence type="ECO:0000313" key="1">
    <source>
        <dbReference type="EMBL" id="OCL10590.1"/>
    </source>
</evidence>
<accession>A0A8E2F599</accession>
<name>A0A8E2F599_9PEZI</name>
<dbReference type="AlphaFoldDB" id="A0A8E2F599"/>
<gene>
    <name evidence="1" type="ORF">AOQ84DRAFT_212662</name>
</gene>
<reference evidence="1 2" key="1">
    <citation type="journal article" date="2016" name="Nat. Commun.">
        <title>Ectomycorrhizal ecology is imprinted in the genome of the dominant symbiotic fungus Cenococcum geophilum.</title>
        <authorList>
            <consortium name="DOE Joint Genome Institute"/>
            <person name="Peter M."/>
            <person name="Kohler A."/>
            <person name="Ohm R.A."/>
            <person name="Kuo A."/>
            <person name="Krutzmann J."/>
            <person name="Morin E."/>
            <person name="Arend M."/>
            <person name="Barry K.W."/>
            <person name="Binder M."/>
            <person name="Choi C."/>
            <person name="Clum A."/>
            <person name="Copeland A."/>
            <person name="Grisel N."/>
            <person name="Haridas S."/>
            <person name="Kipfer T."/>
            <person name="LaButti K."/>
            <person name="Lindquist E."/>
            <person name="Lipzen A."/>
            <person name="Maire R."/>
            <person name="Meier B."/>
            <person name="Mihaltcheva S."/>
            <person name="Molinier V."/>
            <person name="Murat C."/>
            <person name="Poggeler S."/>
            <person name="Quandt C.A."/>
            <person name="Sperisen C."/>
            <person name="Tritt A."/>
            <person name="Tisserant E."/>
            <person name="Crous P.W."/>
            <person name="Henrissat B."/>
            <person name="Nehls U."/>
            <person name="Egli S."/>
            <person name="Spatafora J.W."/>
            <person name="Grigoriev I.V."/>
            <person name="Martin F.M."/>
        </authorList>
    </citation>
    <scope>NUCLEOTIDE SEQUENCE [LARGE SCALE GENOMIC DNA]</scope>
    <source>
        <strain evidence="1 2">CBS 207.34</strain>
    </source>
</reference>
<keyword evidence="2" id="KW-1185">Reference proteome</keyword>
<dbReference type="EMBL" id="KV749216">
    <property type="protein sequence ID" value="OCL10590.1"/>
    <property type="molecule type" value="Genomic_DNA"/>
</dbReference>
<sequence length="53" mass="5760">MCYIGVRPISKAPGSQDLYIDGDGAILITVQNSRFVPPGTYWGTRAGPGRRSY</sequence>
<proteinExistence type="predicted"/>
<organism evidence="1 2">
    <name type="scientific">Glonium stellatum</name>
    <dbReference type="NCBI Taxonomy" id="574774"/>
    <lineage>
        <taxon>Eukaryota</taxon>
        <taxon>Fungi</taxon>
        <taxon>Dikarya</taxon>
        <taxon>Ascomycota</taxon>
        <taxon>Pezizomycotina</taxon>
        <taxon>Dothideomycetes</taxon>
        <taxon>Pleosporomycetidae</taxon>
        <taxon>Gloniales</taxon>
        <taxon>Gloniaceae</taxon>
        <taxon>Glonium</taxon>
    </lineage>
</organism>
<protein>
    <submittedName>
        <fullName evidence="1">Uncharacterized protein</fullName>
    </submittedName>
</protein>